<reference evidence="2 3" key="1">
    <citation type="journal article" date="2019" name="Int. J. Syst. Evol. Microbiol.">
        <title>The Global Catalogue of Microorganisms (GCM) 10K type strain sequencing project: providing services to taxonomists for standard genome sequencing and annotation.</title>
        <authorList>
            <consortium name="The Broad Institute Genomics Platform"/>
            <consortium name="The Broad Institute Genome Sequencing Center for Infectious Disease"/>
            <person name="Wu L."/>
            <person name="Ma J."/>
        </authorList>
    </citation>
    <scope>NUCLEOTIDE SEQUENCE [LARGE SCALE GENOMIC DNA]</scope>
    <source>
        <strain evidence="2 3">JCM 17504</strain>
    </source>
</reference>
<dbReference type="Proteomes" id="UP001501729">
    <property type="component" value="Unassembled WGS sequence"/>
</dbReference>
<feature type="domain" description="Peptidase M28" evidence="1">
    <location>
        <begin position="224"/>
        <end position="416"/>
    </location>
</feature>
<dbReference type="InterPro" id="IPR039373">
    <property type="entry name" value="Peptidase_M28B"/>
</dbReference>
<evidence type="ECO:0000313" key="2">
    <source>
        <dbReference type="EMBL" id="GAA5049560.1"/>
    </source>
</evidence>
<dbReference type="InterPro" id="IPR007484">
    <property type="entry name" value="Peptidase_M28"/>
</dbReference>
<dbReference type="AlphaFoldDB" id="A0AAV3UGU0"/>
<dbReference type="Gene3D" id="3.40.630.10">
    <property type="entry name" value="Zn peptidases"/>
    <property type="match status" value="1"/>
</dbReference>
<evidence type="ECO:0000313" key="3">
    <source>
        <dbReference type="Proteomes" id="UP001501729"/>
    </source>
</evidence>
<protein>
    <submittedName>
        <fullName evidence="2">M28 family peptidase</fullName>
    </submittedName>
</protein>
<dbReference type="Pfam" id="PF04389">
    <property type="entry name" value="Peptidase_M28"/>
    <property type="match status" value="1"/>
</dbReference>
<sequence>MFEHVDREIEATLHETIDPDELDRHLDAFVGLERVSGTADEWEASEYIIETLTEYGVDATLHEFEAFVSVPEDASLTVTTPKHRAVTEAITTSFGASTPPSGIHAEVVHLDDVTTDSITAMDLDGRIVFTRGLPTPEPVRLLEEANVAAVVFESVTPDQLHEMIVTPIWGTPGLGDIGTIPDLPVVEITQEDGAWLREHLADGPVKATVTTQVTTESRTLPCPVGRIDGRESDRFFLVGNHVDSWYEGVTDNATAMAATLELARIFADVQPRRGLVFGFWPGHSTGRYAGSAWYADEHWTDLRENGVAYLHLDLNGLIGADSFWYQHMVELGDEHVDAMDAASEFKRREDDESFLGSSDRPARNSDQSFWGTGLSSLLSGARLDPGTDEGGPIGGGWWWHTPEDTRDKVDVDVLVEETKLYVSLASRICCSPILPHDFAATAVDVRAALDDIDPDGERFDDARAHLDDFQTAVIEANAAIDAVDIDDSAALTAVEDLQIDLGNLLVPGLYTAGSEYHQEPALPYAPLPGLRVAEDLSQLSGRERLFAEASLRREENRLSDRLRSATERIERFLD</sequence>
<dbReference type="SUPFAM" id="SSF53187">
    <property type="entry name" value="Zn-dependent exopeptidases"/>
    <property type="match status" value="1"/>
</dbReference>
<dbReference type="InterPro" id="IPR046450">
    <property type="entry name" value="PA_dom_sf"/>
</dbReference>
<gene>
    <name evidence="2" type="ORF">GCM10025751_22480</name>
</gene>
<proteinExistence type="predicted"/>
<dbReference type="EMBL" id="BAABKX010000006">
    <property type="protein sequence ID" value="GAA5049560.1"/>
    <property type="molecule type" value="Genomic_DNA"/>
</dbReference>
<dbReference type="SUPFAM" id="SSF52025">
    <property type="entry name" value="PA domain"/>
    <property type="match status" value="1"/>
</dbReference>
<accession>A0AAV3UGU0</accession>
<dbReference type="PANTHER" id="PTHR10404:SF46">
    <property type="entry name" value="VACUOLAR PROTEIN SORTING-ASSOCIATED PROTEIN 70"/>
    <property type="match status" value="1"/>
</dbReference>
<comment type="caution">
    <text evidence="2">The sequence shown here is derived from an EMBL/GenBank/DDBJ whole genome shotgun (WGS) entry which is preliminary data.</text>
</comment>
<organism evidence="2 3">
    <name type="scientific">Haladaptatus pallidirubidus</name>
    <dbReference type="NCBI Taxonomy" id="1008152"/>
    <lineage>
        <taxon>Archaea</taxon>
        <taxon>Methanobacteriati</taxon>
        <taxon>Methanobacteriota</taxon>
        <taxon>Stenosarchaea group</taxon>
        <taxon>Halobacteria</taxon>
        <taxon>Halobacteriales</taxon>
        <taxon>Haladaptataceae</taxon>
        <taxon>Haladaptatus</taxon>
    </lineage>
</organism>
<evidence type="ECO:0000259" key="1">
    <source>
        <dbReference type="Pfam" id="PF04389"/>
    </source>
</evidence>
<dbReference type="GO" id="GO:0004180">
    <property type="term" value="F:carboxypeptidase activity"/>
    <property type="evidence" value="ECO:0007669"/>
    <property type="project" value="TreeGrafter"/>
</dbReference>
<dbReference type="RefSeq" id="WP_227778324.1">
    <property type="nucleotide sequence ID" value="NZ_BAABKX010000006.1"/>
</dbReference>
<name>A0AAV3UGU0_9EURY</name>
<dbReference type="PANTHER" id="PTHR10404">
    <property type="entry name" value="N-ACETYLATED-ALPHA-LINKED ACIDIC DIPEPTIDASE"/>
    <property type="match status" value="1"/>
</dbReference>
<dbReference type="Gene3D" id="3.50.30.30">
    <property type="match status" value="1"/>
</dbReference>
<keyword evidence="3" id="KW-1185">Reference proteome</keyword>
<dbReference type="GeneID" id="68616619"/>